<gene>
    <name evidence="1" type="ORF">E6C27_scaffold157G00590</name>
</gene>
<evidence type="ECO:0000313" key="2">
    <source>
        <dbReference type="Proteomes" id="UP000321393"/>
    </source>
</evidence>
<evidence type="ECO:0000313" key="1">
    <source>
        <dbReference type="EMBL" id="KAA0046126.1"/>
    </source>
</evidence>
<reference evidence="1 2" key="1">
    <citation type="submission" date="2019-08" db="EMBL/GenBank/DDBJ databases">
        <title>Draft genome sequences of two oriental melons (Cucumis melo L. var makuwa).</title>
        <authorList>
            <person name="Kwon S.-Y."/>
        </authorList>
    </citation>
    <scope>NUCLEOTIDE SEQUENCE [LARGE SCALE GENOMIC DNA]</scope>
    <source>
        <strain evidence="2">cv. SW 3</strain>
        <tissue evidence="1">Leaf</tissue>
    </source>
</reference>
<comment type="caution">
    <text evidence="1">The sequence shown here is derived from an EMBL/GenBank/DDBJ whole genome shotgun (WGS) entry which is preliminary data.</text>
</comment>
<name>A0A5A7TVF2_CUCMM</name>
<sequence length="54" mass="6090">MPDRLGCSLEFTRDQLDPTGSQIARVRKRASLEAEAEVIAKASWRMTRSDRGEP</sequence>
<proteinExistence type="predicted"/>
<accession>A0A5A7TVF2</accession>
<protein>
    <submittedName>
        <fullName evidence="1">Uncharacterized protein</fullName>
    </submittedName>
</protein>
<organism evidence="1 2">
    <name type="scientific">Cucumis melo var. makuwa</name>
    <name type="common">Oriental melon</name>
    <dbReference type="NCBI Taxonomy" id="1194695"/>
    <lineage>
        <taxon>Eukaryota</taxon>
        <taxon>Viridiplantae</taxon>
        <taxon>Streptophyta</taxon>
        <taxon>Embryophyta</taxon>
        <taxon>Tracheophyta</taxon>
        <taxon>Spermatophyta</taxon>
        <taxon>Magnoliopsida</taxon>
        <taxon>eudicotyledons</taxon>
        <taxon>Gunneridae</taxon>
        <taxon>Pentapetalae</taxon>
        <taxon>rosids</taxon>
        <taxon>fabids</taxon>
        <taxon>Cucurbitales</taxon>
        <taxon>Cucurbitaceae</taxon>
        <taxon>Benincaseae</taxon>
        <taxon>Cucumis</taxon>
    </lineage>
</organism>
<dbReference type="AlphaFoldDB" id="A0A5A7TVF2"/>
<dbReference type="Proteomes" id="UP000321393">
    <property type="component" value="Unassembled WGS sequence"/>
</dbReference>
<dbReference type="EMBL" id="SSTE01014379">
    <property type="protein sequence ID" value="KAA0046126.1"/>
    <property type="molecule type" value="Genomic_DNA"/>
</dbReference>